<accession>A0A1G6I1B8</accession>
<evidence type="ECO:0000259" key="7">
    <source>
        <dbReference type="Pfam" id="PF00892"/>
    </source>
</evidence>
<keyword evidence="5 6" id="KW-0472">Membrane</keyword>
<evidence type="ECO:0000256" key="4">
    <source>
        <dbReference type="ARBA" id="ARBA00022989"/>
    </source>
</evidence>
<evidence type="ECO:0000256" key="3">
    <source>
        <dbReference type="ARBA" id="ARBA00022692"/>
    </source>
</evidence>
<feature type="transmembrane region" description="Helical" evidence="6">
    <location>
        <begin position="40"/>
        <end position="61"/>
    </location>
</feature>
<dbReference type="EMBL" id="FMYL01000007">
    <property type="protein sequence ID" value="SDB99536.1"/>
    <property type="molecule type" value="Genomic_DNA"/>
</dbReference>
<keyword evidence="4 6" id="KW-1133">Transmembrane helix</keyword>
<dbReference type="GO" id="GO:0005886">
    <property type="term" value="C:plasma membrane"/>
    <property type="evidence" value="ECO:0007669"/>
    <property type="project" value="UniProtKB-SubCell"/>
</dbReference>
<comment type="subcellular location">
    <subcellularLocation>
        <location evidence="1">Cell membrane</location>
        <topology evidence="1">Multi-pass membrane protein</topology>
    </subcellularLocation>
</comment>
<feature type="transmembrane region" description="Helical" evidence="6">
    <location>
        <begin position="176"/>
        <end position="195"/>
    </location>
</feature>
<dbReference type="InterPro" id="IPR050638">
    <property type="entry name" value="AA-Vitamin_Transporters"/>
</dbReference>
<dbReference type="Proteomes" id="UP000242501">
    <property type="component" value="Unassembled WGS sequence"/>
</dbReference>
<dbReference type="OrthoDB" id="9815120at2"/>
<dbReference type="Pfam" id="PF00892">
    <property type="entry name" value="EamA"/>
    <property type="match status" value="1"/>
</dbReference>
<feature type="domain" description="EamA" evidence="7">
    <location>
        <begin position="147"/>
        <end position="277"/>
    </location>
</feature>
<keyword evidence="9" id="KW-1185">Reference proteome</keyword>
<feature type="transmembrane region" description="Helical" evidence="6">
    <location>
        <begin position="143"/>
        <end position="164"/>
    </location>
</feature>
<feature type="transmembrane region" description="Helical" evidence="6">
    <location>
        <begin position="73"/>
        <end position="90"/>
    </location>
</feature>
<keyword evidence="3 6" id="KW-0812">Transmembrane</keyword>
<feature type="transmembrane region" description="Helical" evidence="6">
    <location>
        <begin position="96"/>
        <end position="114"/>
    </location>
</feature>
<keyword evidence="2" id="KW-1003">Cell membrane</keyword>
<name>A0A1G6I1B8_9GAMM</name>
<protein>
    <submittedName>
        <fullName evidence="8">Inner membrane transporter RhtA</fullName>
    </submittedName>
</protein>
<evidence type="ECO:0000313" key="9">
    <source>
        <dbReference type="Proteomes" id="UP000242501"/>
    </source>
</evidence>
<dbReference type="InterPro" id="IPR000620">
    <property type="entry name" value="EamA_dom"/>
</dbReference>
<dbReference type="PANTHER" id="PTHR32322">
    <property type="entry name" value="INNER MEMBRANE TRANSPORTER"/>
    <property type="match status" value="1"/>
</dbReference>
<dbReference type="AlphaFoldDB" id="A0A1G6I1B8"/>
<evidence type="ECO:0000256" key="5">
    <source>
        <dbReference type="ARBA" id="ARBA00023136"/>
    </source>
</evidence>
<dbReference type="PANTHER" id="PTHR32322:SF18">
    <property type="entry name" value="S-ADENOSYLMETHIONINE_S-ADENOSYLHOMOCYSTEINE TRANSPORTER"/>
    <property type="match status" value="1"/>
</dbReference>
<evidence type="ECO:0000313" key="8">
    <source>
        <dbReference type="EMBL" id="SDB99536.1"/>
    </source>
</evidence>
<feature type="transmembrane region" description="Helical" evidence="6">
    <location>
        <begin position="121"/>
        <end position="137"/>
    </location>
</feature>
<evidence type="ECO:0000256" key="1">
    <source>
        <dbReference type="ARBA" id="ARBA00004651"/>
    </source>
</evidence>
<dbReference type="SUPFAM" id="SSF103481">
    <property type="entry name" value="Multidrug resistance efflux transporter EmrE"/>
    <property type="match status" value="1"/>
</dbReference>
<feature type="transmembrane region" description="Helical" evidence="6">
    <location>
        <begin position="12"/>
        <end position="34"/>
    </location>
</feature>
<gene>
    <name evidence="8" type="ORF">SAMN05421733_107130</name>
</gene>
<sequence length="297" mass="32471">MQNSQHNHYASAVVLLIIAIFSIQLGSSFAKVLFQSHHVLVVAVMRLGFGAIILACFSKLWQVKFHHIVWKNMLIYGASLAAMNALFYLALARLPLGIVVAIEFLGPLSVALYYAKQKTDFIWVGLAVIGIVLLIPFKQTQHSFDWLGALYALGAGAGWAFYILSAKRNTGISNQHTVAIGMMLGACLILPFASLTGTINSIFNIHALGYFLVVAILSGALPFSLDIIVLKRLPPLVFGTMTSLEPAIAAMIGFIFLHETLLFTQWIALCTIISASIGCTYSVQRSKKQQISEIKQL</sequence>
<feature type="transmembrane region" description="Helical" evidence="6">
    <location>
        <begin position="236"/>
        <end position="257"/>
    </location>
</feature>
<proteinExistence type="predicted"/>
<evidence type="ECO:0000256" key="2">
    <source>
        <dbReference type="ARBA" id="ARBA00022475"/>
    </source>
</evidence>
<feature type="transmembrane region" description="Helical" evidence="6">
    <location>
        <begin position="263"/>
        <end position="283"/>
    </location>
</feature>
<dbReference type="STRING" id="1219383.SAMN05421733_107130"/>
<evidence type="ECO:0000256" key="6">
    <source>
        <dbReference type="SAM" id="Phobius"/>
    </source>
</evidence>
<feature type="transmembrane region" description="Helical" evidence="6">
    <location>
        <begin position="207"/>
        <end position="229"/>
    </location>
</feature>
<organism evidence="8 9">
    <name type="scientific">Acinetobacter boissieri</name>
    <dbReference type="NCBI Taxonomy" id="1219383"/>
    <lineage>
        <taxon>Bacteria</taxon>
        <taxon>Pseudomonadati</taxon>
        <taxon>Pseudomonadota</taxon>
        <taxon>Gammaproteobacteria</taxon>
        <taxon>Moraxellales</taxon>
        <taxon>Moraxellaceae</taxon>
        <taxon>Acinetobacter</taxon>
    </lineage>
</organism>
<dbReference type="RefSeq" id="WP_092748635.1">
    <property type="nucleotide sequence ID" value="NZ_FMYL01000007.1"/>
</dbReference>
<dbReference type="InterPro" id="IPR037185">
    <property type="entry name" value="EmrE-like"/>
</dbReference>
<reference evidence="9" key="1">
    <citation type="submission" date="2016-09" db="EMBL/GenBank/DDBJ databases">
        <authorList>
            <person name="Varghese N."/>
            <person name="Submissions S."/>
        </authorList>
    </citation>
    <scope>NUCLEOTIDE SEQUENCE [LARGE SCALE GENOMIC DNA]</scope>
    <source>
        <strain evidence="9">ANC 4422</strain>
    </source>
</reference>